<organism evidence="1 2">
    <name type="scientific">Xylaria curta</name>
    <dbReference type="NCBI Taxonomy" id="42375"/>
    <lineage>
        <taxon>Eukaryota</taxon>
        <taxon>Fungi</taxon>
        <taxon>Dikarya</taxon>
        <taxon>Ascomycota</taxon>
        <taxon>Pezizomycotina</taxon>
        <taxon>Sordariomycetes</taxon>
        <taxon>Xylariomycetidae</taxon>
        <taxon>Xylariales</taxon>
        <taxon>Xylariaceae</taxon>
        <taxon>Xylaria</taxon>
    </lineage>
</organism>
<name>A0ACC1NN47_9PEZI</name>
<keyword evidence="2" id="KW-1185">Reference proteome</keyword>
<evidence type="ECO:0000313" key="1">
    <source>
        <dbReference type="EMBL" id="KAJ2980344.1"/>
    </source>
</evidence>
<dbReference type="EMBL" id="JAPDGR010001695">
    <property type="protein sequence ID" value="KAJ2980344.1"/>
    <property type="molecule type" value="Genomic_DNA"/>
</dbReference>
<gene>
    <name evidence="1" type="ORF">NUW58_g6969</name>
</gene>
<comment type="caution">
    <text evidence="1">The sequence shown here is derived from an EMBL/GenBank/DDBJ whole genome shotgun (WGS) entry which is preliminary data.</text>
</comment>
<sequence>METPPGTSASSETSVTVSDLASGFRGELEIYDRQLQSLQEGQWPTPPSPRAKALRGSQFSQRTATEIKRWSLVEGMLYGGQSATLRDSDRLHPVQSYEVGVIFSAPYHTASALDERWVSVDDPYNTATPFGIVYSKYRKMVVIKVFGEHCICLPIYSHNGQGLSGKTFLTEFVSIRDACNRYPEPPEGLHLMLLAVGNCDLRGKIVAGKSSVKLTEFCSHRYNVPATMEGKLELKKSDSARRLLGLVKLVSE</sequence>
<reference evidence="1" key="1">
    <citation type="submission" date="2022-10" db="EMBL/GenBank/DDBJ databases">
        <title>Genome Sequence of Xylaria curta.</title>
        <authorList>
            <person name="Buettner E."/>
        </authorList>
    </citation>
    <scope>NUCLEOTIDE SEQUENCE</scope>
    <source>
        <strain evidence="1">Babe10</strain>
    </source>
</reference>
<evidence type="ECO:0000313" key="2">
    <source>
        <dbReference type="Proteomes" id="UP001143856"/>
    </source>
</evidence>
<dbReference type="Proteomes" id="UP001143856">
    <property type="component" value="Unassembled WGS sequence"/>
</dbReference>
<proteinExistence type="predicted"/>
<protein>
    <submittedName>
        <fullName evidence="1">Uncharacterized protein</fullName>
    </submittedName>
</protein>
<accession>A0ACC1NN47</accession>